<evidence type="ECO:0000259" key="1">
    <source>
        <dbReference type="Pfam" id="PF08874"/>
    </source>
</evidence>
<feature type="domain" description="DUF1835" evidence="1">
    <location>
        <begin position="6"/>
        <end position="104"/>
    </location>
</feature>
<dbReference type="EMBL" id="BAABHC010000004">
    <property type="protein sequence ID" value="GAA4427957.1"/>
    <property type="molecule type" value="Genomic_DNA"/>
</dbReference>
<name>A0ABP8LE33_9BACT</name>
<comment type="caution">
    <text evidence="2">The sequence shown here is derived from an EMBL/GenBank/DDBJ whole genome shotgun (WGS) entry which is preliminary data.</text>
</comment>
<proteinExistence type="predicted"/>
<evidence type="ECO:0000313" key="2">
    <source>
        <dbReference type="EMBL" id="GAA4427957.1"/>
    </source>
</evidence>
<evidence type="ECO:0000313" key="3">
    <source>
        <dbReference type="Proteomes" id="UP001500552"/>
    </source>
</evidence>
<sequence length="291" mass="33437">MPVFTTANIPGKVLVWREVLSEGPAVASLPEQEFWQQRQAYITATYLESPEGYQEKVLQELPKLRASGGMFEVVLWFDADLMCQVNLLYLLHHLSRQHPKIISICTPPPGQSIGLMKPKELQQLFENRLQLSDSQQKQAHAIWLLYASPDPLELQRYLTENIILLPHLQQALHLHLRRFPDCGNGLNYPERVLLELLQTERFTKEELLKKFWETESGNGYGYGDSQLEHILQRLQPAIDQEENHLTISTVGKQLLQGKKALVPESKWLGGVLIKPADFYCFDDKSQLLQKS</sequence>
<dbReference type="Pfam" id="PF08874">
    <property type="entry name" value="DUF1835"/>
    <property type="match status" value="1"/>
</dbReference>
<gene>
    <name evidence="2" type="ORF">GCM10023188_11670</name>
</gene>
<protein>
    <recommendedName>
        <fullName evidence="1">DUF1835 domain-containing protein</fullName>
    </recommendedName>
</protein>
<dbReference type="InterPro" id="IPR014973">
    <property type="entry name" value="DUF1835"/>
</dbReference>
<accession>A0ABP8LE33</accession>
<reference evidence="3" key="1">
    <citation type="journal article" date="2019" name="Int. J. Syst. Evol. Microbiol.">
        <title>The Global Catalogue of Microorganisms (GCM) 10K type strain sequencing project: providing services to taxonomists for standard genome sequencing and annotation.</title>
        <authorList>
            <consortium name="The Broad Institute Genomics Platform"/>
            <consortium name="The Broad Institute Genome Sequencing Center for Infectious Disease"/>
            <person name="Wu L."/>
            <person name="Ma J."/>
        </authorList>
    </citation>
    <scope>NUCLEOTIDE SEQUENCE [LARGE SCALE GENOMIC DNA]</scope>
    <source>
        <strain evidence="3">JCM 17926</strain>
    </source>
</reference>
<dbReference type="Proteomes" id="UP001500552">
    <property type="component" value="Unassembled WGS sequence"/>
</dbReference>
<organism evidence="2 3">
    <name type="scientific">Pontibacter saemangeumensis</name>
    <dbReference type="NCBI Taxonomy" id="1084525"/>
    <lineage>
        <taxon>Bacteria</taxon>
        <taxon>Pseudomonadati</taxon>
        <taxon>Bacteroidota</taxon>
        <taxon>Cytophagia</taxon>
        <taxon>Cytophagales</taxon>
        <taxon>Hymenobacteraceae</taxon>
        <taxon>Pontibacter</taxon>
    </lineage>
</organism>
<keyword evidence="3" id="KW-1185">Reference proteome</keyword>